<evidence type="ECO:0000313" key="3">
    <source>
        <dbReference type="Proteomes" id="UP001291653"/>
    </source>
</evidence>
<evidence type="ECO:0000256" key="1">
    <source>
        <dbReference type="SAM" id="MobiDB-lite"/>
    </source>
</evidence>
<dbReference type="Proteomes" id="UP001291653">
    <property type="component" value="Unassembled WGS sequence"/>
</dbReference>
<name>A0ABQ5P8A1_9ACTN</name>
<organism evidence="2 3">
    <name type="scientific">Streptomyces yaizuensis</name>
    <dbReference type="NCBI Taxonomy" id="2989713"/>
    <lineage>
        <taxon>Bacteria</taxon>
        <taxon>Bacillati</taxon>
        <taxon>Actinomycetota</taxon>
        <taxon>Actinomycetes</taxon>
        <taxon>Kitasatosporales</taxon>
        <taxon>Streptomycetaceae</taxon>
        <taxon>Streptomyces</taxon>
    </lineage>
</organism>
<sequence length="271" mass="29505">MHRVRAAALRGRSSIAVTFFEGTREEAFLRAVEENIAHGLPLPLADRKAAALRILTARPQLSDRAIAARTGLSAKTVAGVRRRSPGETPRVNTRIGADGRRYSRDTSQGRLRASELISARPDAPLRQIARDAGVSLGTAHDVRVRVLRGESPVPDLDVRRTTAPPTRASPAHRPTPAAHRRRPAAGSPCRGDAQGRLAVLRSLTRDPSLRGTESGRELLRWLHTQAVLDGDWHTRVSSVPAHCADAVAELARSCSDLWQRIADELEQSSAR</sequence>
<gene>
    <name evidence="2" type="ORF">SYYSPA8_30890</name>
</gene>
<feature type="region of interest" description="Disordered" evidence="1">
    <location>
        <begin position="81"/>
        <end position="109"/>
    </location>
</feature>
<keyword evidence="3" id="KW-1185">Reference proteome</keyword>
<comment type="caution">
    <text evidence="2">The sequence shown here is derived from an EMBL/GenBank/DDBJ whole genome shotgun (WGS) entry which is preliminary data.</text>
</comment>
<accession>A0ABQ5P8A1</accession>
<feature type="compositionally biased region" description="Low complexity" evidence="1">
    <location>
        <begin position="161"/>
        <end position="177"/>
    </location>
</feature>
<reference evidence="2 3" key="1">
    <citation type="submission" date="2022-10" db="EMBL/GenBank/DDBJ databases">
        <title>Draft genome sequence of Streptomyces sp. YSPA8.</title>
        <authorList>
            <person name="Moriuchi R."/>
            <person name="Dohra H."/>
            <person name="Yamamura H."/>
            <person name="Kodani S."/>
        </authorList>
    </citation>
    <scope>NUCLEOTIDE SEQUENCE [LARGE SCALE GENOMIC DNA]</scope>
    <source>
        <strain evidence="2 3">YSPA8</strain>
    </source>
</reference>
<dbReference type="EMBL" id="BSBI01000016">
    <property type="protein sequence ID" value="GLF98797.1"/>
    <property type="molecule type" value="Genomic_DNA"/>
</dbReference>
<feature type="region of interest" description="Disordered" evidence="1">
    <location>
        <begin position="153"/>
        <end position="192"/>
    </location>
</feature>
<protein>
    <submittedName>
        <fullName evidence="2">ParB/RepB/Spo0J family partition protein</fullName>
    </submittedName>
</protein>
<evidence type="ECO:0000313" key="2">
    <source>
        <dbReference type="EMBL" id="GLF98797.1"/>
    </source>
</evidence>
<proteinExistence type="predicted"/>